<proteinExistence type="inferred from homology"/>
<feature type="compositionally biased region" description="Polar residues" evidence="2">
    <location>
        <begin position="30"/>
        <end position="40"/>
    </location>
</feature>
<sequence>MTGQTMKLNSYSSNDGDDEGSRGPPRQDDSSQPTNKSMTPQQQQQQFTSRYSFWFFSIIIMIVSAYIYHFDGIPIVQTIAEDYFSKWFITTTWKHHSHATPNLRKNYWQQQHKRGPTNIQREQSIHHETIVNLTPSHSSHTNSHQDVKFYHYNCTSDHSVQSLPGYGPVNKDDPSLYSYAGHISIHREDTNKDRKGALFYWFFGRKSEERPILLWLQGGPSASSMIGAFEEYISPFYIQNLTENHGTLTLHYNNQSWISYCDLLFVDQPVGTGFGYAESEKDYATTRHQVSNDLYSVLLNFFDKYPQFRERPLIFSGESYAGKYLPSLGERVYLIQSHHRIADTPSQQLPYPQIQHYNIHKRLLGIIIGDGFTAPIVQRVLKADQAYWSGLLGYQQRQQLKTLQRECIRHIQTGNTVESGSACEDVKSYLLIASGVINIYDIRTFAPSTDKIRLEAYLNQLEVKKAIHILDRDEIWANKPQDIHFVPSKLNPVYDKLRADIFVDLRDLIPLLTEKTKVLLYGGNFDLQDGPQPIERFLLTMSEYYPIMHKWKEAPRNLLFVNNKVAGYEKSFGNFSFVTIFGNGHFVHNQRESMRELLRRFIEQTKSTHLSFCSKDESIPVRFKTLTPSTFLKYLYDNKTNDHRIPCQSQQLICETILKNCNGHGVCNHGYCTCNTGYIGETCENTVKTIPVGYETDPNDPIVLKQQEIYYGGIHLQNLMAITTIQVDWRPKLMNREGRPLNPFDYKYDTVSKPTSKLCLFTKRGSIPTIDNYDKVHCKESHFDGPLLVVSNSTASEEKKGKLYFGLFNTMHYEVECELRVLTWNQEYSIFLLDETAANLSKERDFMIGLSALLILILLALVFQ</sequence>
<keyword evidence="3" id="KW-0812">Transmembrane</keyword>
<dbReference type="CDD" id="cd00055">
    <property type="entry name" value="EGF_Lam"/>
    <property type="match status" value="1"/>
</dbReference>
<feature type="domain" description="EGF-like" evidence="4">
    <location>
        <begin position="672"/>
        <end position="683"/>
    </location>
</feature>
<dbReference type="SUPFAM" id="SSF53474">
    <property type="entry name" value="alpha/beta-Hydrolases"/>
    <property type="match status" value="1"/>
</dbReference>
<dbReference type="Gene3D" id="3.40.50.1820">
    <property type="entry name" value="alpha/beta hydrolase"/>
    <property type="match status" value="1"/>
</dbReference>
<feature type="compositionally biased region" description="Polar residues" evidence="2">
    <location>
        <begin position="1"/>
        <end position="14"/>
    </location>
</feature>
<comment type="caution">
    <text evidence="5">The sequence shown here is derived from an EMBL/GenBank/DDBJ whole genome shotgun (WGS) entry which is preliminary data.</text>
</comment>
<evidence type="ECO:0000256" key="1">
    <source>
        <dbReference type="ARBA" id="ARBA00009431"/>
    </source>
</evidence>
<evidence type="ECO:0000256" key="3">
    <source>
        <dbReference type="SAM" id="Phobius"/>
    </source>
</evidence>
<evidence type="ECO:0000256" key="2">
    <source>
        <dbReference type="SAM" id="MobiDB-lite"/>
    </source>
</evidence>
<dbReference type="AlphaFoldDB" id="A0AA88KI46"/>
<accession>A0AA88KI46</accession>
<dbReference type="GeneID" id="68098650"/>
<reference evidence="5 6" key="1">
    <citation type="journal article" date="2018" name="BMC Genomics">
        <title>The genome of Naegleria lovaniensis, the basis for a comparative approach to unravel pathogenicity factors of the human pathogenic amoeba N. fowleri.</title>
        <authorList>
            <person name="Liechti N."/>
            <person name="Schurch N."/>
            <person name="Bruggmann R."/>
            <person name="Wittwer M."/>
        </authorList>
    </citation>
    <scope>NUCLEOTIDE SEQUENCE [LARGE SCALE GENOMIC DNA]</scope>
    <source>
        <strain evidence="5 6">ATCC 30569</strain>
    </source>
</reference>
<dbReference type="InterPro" id="IPR029058">
    <property type="entry name" value="AB_hydrolase_fold"/>
</dbReference>
<dbReference type="Gene3D" id="2.10.25.10">
    <property type="entry name" value="Laminin"/>
    <property type="match status" value="1"/>
</dbReference>
<keyword evidence="3" id="KW-1133">Transmembrane helix</keyword>
<dbReference type="PANTHER" id="PTHR11802">
    <property type="entry name" value="SERINE PROTEASE FAMILY S10 SERINE CARBOXYPEPTIDASE"/>
    <property type="match status" value="1"/>
</dbReference>
<dbReference type="InterPro" id="IPR001563">
    <property type="entry name" value="Peptidase_S10"/>
</dbReference>
<dbReference type="SUPFAM" id="SSF57196">
    <property type="entry name" value="EGF/Laminin"/>
    <property type="match status" value="1"/>
</dbReference>
<dbReference type="PROSITE" id="PS01186">
    <property type="entry name" value="EGF_2"/>
    <property type="match status" value="1"/>
</dbReference>
<dbReference type="Pfam" id="PF23106">
    <property type="entry name" value="EGF_Teneurin"/>
    <property type="match status" value="1"/>
</dbReference>
<evidence type="ECO:0000313" key="5">
    <source>
        <dbReference type="EMBL" id="KAG2381812.1"/>
    </source>
</evidence>
<dbReference type="EMBL" id="PYSW02000026">
    <property type="protein sequence ID" value="KAG2381812.1"/>
    <property type="molecule type" value="Genomic_DNA"/>
</dbReference>
<dbReference type="RefSeq" id="XP_044547491.1">
    <property type="nucleotide sequence ID" value="XM_044696029.1"/>
</dbReference>
<feature type="transmembrane region" description="Helical" evidence="3">
    <location>
        <begin position="51"/>
        <end position="69"/>
    </location>
</feature>
<dbReference type="PANTHER" id="PTHR11802:SF449">
    <property type="entry name" value="CARBOXYPEPTIDASE"/>
    <property type="match status" value="1"/>
</dbReference>
<dbReference type="InterPro" id="IPR002049">
    <property type="entry name" value="LE_dom"/>
</dbReference>
<evidence type="ECO:0000259" key="4">
    <source>
        <dbReference type="PROSITE" id="PS01186"/>
    </source>
</evidence>
<feature type="compositionally biased region" description="Basic and acidic residues" evidence="2">
    <location>
        <begin position="19"/>
        <end position="29"/>
    </location>
</feature>
<keyword evidence="3" id="KW-0472">Membrane</keyword>
<keyword evidence="6" id="KW-1185">Reference proteome</keyword>
<dbReference type="Pfam" id="PF00450">
    <property type="entry name" value="Peptidase_S10"/>
    <property type="match status" value="1"/>
</dbReference>
<dbReference type="InterPro" id="IPR000742">
    <property type="entry name" value="EGF"/>
</dbReference>
<feature type="transmembrane region" description="Helical" evidence="3">
    <location>
        <begin position="846"/>
        <end position="863"/>
    </location>
</feature>
<dbReference type="GO" id="GO:0006508">
    <property type="term" value="P:proteolysis"/>
    <property type="evidence" value="ECO:0007669"/>
    <property type="project" value="InterPro"/>
</dbReference>
<dbReference type="Proteomes" id="UP000816034">
    <property type="component" value="Unassembled WGS sequence"/>
</dbReference>
<organism evidence="5 6">
    <name type="scientific">Naegleria lovaniensis</name>
    <name type="common">Amoeba</name>
    <dbReference type="NCBI Taxonomy" id="51637"/>
    <lineage>
        <taxon>Eukaryota</taxon>
        <taxon>Discoba</taxon>
        <taxon>Heterolobosea</taxon>
        <taxon>Tetramitia</taxon>
        <taxon>Eutetramitia</taxon>
        <taxon>Vahlkampfiidae</taxon>
        <taxon>Naegleria</taxon>
    </lineage>
</organism>
<dbReference type="PRINTS" id="PR00724">
    <property type="entry name" value="CRBOXYPTASEC"/>
</dbReference>
<evidence type="ECO:0000313" key="6">
    <source>
        <dbReference type="Proteomes" id="UP000816034"/>
    </source>
</evidence>
<gene>
    <name evidence="5" type="ORF">C9374_006196</name>
</gene>
<protein>
    <recommendedName>
        <fullName evidence="4">EGF-like domain-containing protein</fullName>
    </recommendedName>
</protein>
<feature type="region of interest" description="Disordered" evidence="2">
    <location>
        <begin position="1"/>
        <end position="43"/>
    </location>
</feature>
<dbReference type="GO" id="GO:0004185">
    <property type="term" value="F:serine-type carboxypeptidase activity"/>
    <property type="evidence" value="ECO:0007669"/>
    <property type="project" value="InterPro"/>
</dbReference>
<name>A0AA88KI46_NAELO</name>
<comment type="similarity">
    <text evidence="1">Belongs to the peptidase S10 family.</text>
</comment>